<reference evidence="6 7" key="1">
    <citation type="submission" date="2019-11" db="EMBL/GenBank/DDBJ databases">
        <title>Genome sequence of Deinococcus xianganensis Y35, AI-2 producing algicidal bacterium, isolated from lake water.</title>
        <authorList>
            <person name="Li Y."/>
        </authorList>
    </citation>
    <scope>NUCLEOTIDE SEQUENCE [LARGE SCALE GENOMIC DNA]</scope>
    <source>
        <strain evidence="6 7">Y35</strain>
    </source>
</reference>
<dbReference type="NCBIfam" id="TIGR02532">
    <property type="entry name" value="IV_pilin_GFxxxE"/>
    <property type="match status" value="1"/>
</dbReference>
<proteinExistence type="predicted"/>
<dbReference type="InterPro" id="IPR045584">
    <property type="entry name" value="Pilin-like"/>
</dbReference>
<organism evidence="6 7">
    <name type="scientific">Deinococcus xianganensis</name>
    <dbReference type="NCBI Taxonomy" id="1507289"/>
    <lineage>
        <taxon>Bacteria</taxon>
        <taxon>Thermotogati</taxon>
        <taxon>Deinococcota</taxon>
        <taxon>Deinococci</taxon>
        <taxon>Deinococcales</taxon>
        <taxon>Deinococcaceae</taxon>
        <taxon>Deinococcus</taxon>
    </lineage>
</organism>
<evidence type="ECO:0000313" key="6">
    <source>
        <dbReference type="EMBL" id="MXV21005.1"/>
    </source>
</evidence>
<comment type="caution">
    <text evidence="6">The sequence shown here is derived from an EMBL/GenBank/DDBJ whole genome shotgun (WGS) entry which is preliminary data.</text>
</comment>
<dbReference type="SUPFAM" id="SSF54523">
    <property type="entry name" value="Pili subunits"/>
    <property type="match status" value="1"/>
</dbReference>
<dbReference type="Pfam" id="PF07963">
    <property type="entry name" value="N_methyl"/>
    <property type="match status" value="1"/>
</dbReference>
<keyword evidence="5" id="KW-1133">Transmembrane helix</keyword>
<evidence type="ECO:0000256" key="3">
    <source>
        <dbReference type="ARBA" id="ARBA00022764"/>
    </source>
</evidence>
<keyword evidence="7" id="KW-1185">Reference proteome</keyword>
<dbReference type="AlphaFoldDB" id="A0A6I4YTQ3"/>
<keyword evidence="5" id="KW-0812">Transmembrane</keyword>
<keyword evidence="4" id="KW-0998">Cell outer membrane</keyword>
<protein>
    <submittedName>
        <fullName evidence="6">Prepilin-type N-terminal cleavage/methylation domain-containing protein</fullName>
    </submittedName>
</protein>
<name>A0A6I4YTQ3_9DEIO</name>
<dbReference type="PROSITE" id="PS00409">
    <property type="entry name" value="PROKAR_NTER_METHYL"/>
    <property type="match status" value="1"/>
</dbReference>
<accession>A0A6I4YTQ3</accession>
<evidence type="ECO:0000256" key="5">
    <source>
        <dbReference type="SAM" id="Phobius"/>
    </source>
</evidence>
<dbReference type="InterPro" id="IPR012902">
    <property type="entry name" value="N_methyl_site"/>
</dbReference>
<keyword evidence="5" id="KW-0472">Membrane</keyword>
<sequence>MNNTQGFTLVELLVSIAILGLILITIGAVLPGLAKVNRSSAQDQNTVLAARAYFEQVRAQLRSDFNSSVTGLSVPGNNQNGLACTPTETSKTSAASSTLKVSRTVTLTCVSGGRTSTFKLTVANPALGTL</sequence>
<dbReference type="GO" id="GO:0042597">
    <property type="term" value="C:periplasmic space"/>
    <property type="evidence" value="ECO:0007669"/>
    <property type="project" value="UniProtKB-SubCell"/>
</dbReference>
<gene>
    <name evidence="6" type="ORF">GLX28_15345</name>
</gene>
<dbReference type="Proteomes" id="UP000430519">
    <property type="component" value="Unassembled WGS sequence"/>
</dbReference>
<dbReference type="GO" id="GO:0009279">
    <property type="term" value="C:cell outer membrane"/>
    <property type="evidence" value="ECO:0007669"/>
    <property type="project" value="UniProtKB-SubCell"/>
</dbReference>
<comment type="subcellular location">
    <subcellularLocation>
        <location evidence="1">Cell outer membrane</location>
        <topology evidence="1">Single-pass membrane protein</topology>
    </subcellularLocation>
    <subcellularLocation>
        <location evidence="2">Periplasm</location>
    </subcellularLocation>
</comment>
<evidence type="ECO:0000256" key="2">
    <source>
        <dbReference type="ARBA" id="ARBA00004418"/>
    </source>
</evidence>
<dbReference type="EMBL" id="WVHK01000068">
    <property type="protein sequence ID" value="MXV21005.1"/>
    <property type="molecule type" value="Genomic_DNA"/>
</dbReference>
<dbReference type="Gene3D" id="3.30.700.10">
    <property type="entry name" value="Glycoprotein, Type 4 Pilin"/>
    <property type="match status" value="1"/>
</dbReference>
<dbReference type="RefSeq" id="WP_119672822.1">
    <property type="nucleotide sequence ID" value="NZ_WVHK01000068.1"/>
</dbReference>
<evidence type="ECO:0000313" key="7">
    <source>
        <dbReference type="Proteomes" id="UP000430519"/>
    </source>
</evidence>
<evidence type="ECO:0000256" key="4">
    <source>
        <dbReference type="ARBA" id="ARBA00023237"/>
    </source>
</evidence>
<keyword evidence="3" id="KW-0574">Periplasm</keyword>
<feature type="transmembrane region" description="Helical" evidence="5">
    <location>
        <begin position="12"/>
        <end position="34"/>
    </location>
</feature>
<evidence type="ECO:0000256" key="1">
    <source>
        <dbReference type="ARBA" id="ARBA00004203"/>
    </source>
</evidence>